<dbReference type="EMBL" id="JAGYPG010000001">
    <property type="protein sequence ID" value="MBS4194472.1"/>
    <property type="molecule type" value="Genomic_DNA"/>
</dbReference>
<dbReference type="SUPFAM" id="SSF158499">
    <property type="entry name" value="DnaD domain-like"/>
    <property type="match status" value="1"/>
</dbReference>
<comment type="similarity">
    <text evidence="1">Belongs to the DnaB/DnaD family.</text>
</comment>
<dbReference type="PANTHER" id="PTHR37293:SF6">
    <property type="entry name" value="DNA REPLICATION PROTEIN DNAD"/>
    <property type="match status" value="1"/>
</dbReference>
<evidence type="ECO:0000313" key="5">
    <source>
        <dbReference type="Proteomes" id="UP000681414"/>
    </source>
</evidence>
<evidence type="ECO:0000259" key="3">
    <source>
        <dbReference type="Pfam" id="PF21984"/>
    </source>
</evidence>
<keyword evidence="5" id="KW-1185">Reference proteome</keyword>
<sequence length="231" mass="27045">MDKELMVSWIESGMIQIPYLLMSKYREIGLDEKELVVLLHIISFVEKGNEFPTPEQIAERMTITSSECTSILRRLVQLEMIKIEKGYSDDEVRYERYTLSSLWLKLAEILITEKKQLDLETIFQEEKDIYSAFEQEFGRPLSPLECESLAMWIDQDGQDPVIIKAALREAVMSGTINFRYIDRILFEWKKNGVTTVEQAKVHSLKYRQKSRPSSTPNKSSNTVPFYNWLEQ</sequence>
<dbReference type="Gene3D" id="1.10.10.10">
    <property type="entry name" value="Winged helix-like DNA-binding domain superfamily/Winged helix DNA-binding domain"/>
    <property type="match status" value="1"/>
</dbReference>
<gene>
    <name evidence="4" type="ORF">KHA97_05230</name>
</gene>
<evidence type="ECO:0000313" key="4">
    <source>
        <dbReference type="EMBL" id="MBS4194472.1"/>
    </source>
</evidence>
<organism evidence="4 5">
    <name type="scientific">Lederbergia citri</name>
    <dbReference type="NCBI Taxonomy" id="2833580"/>
    <lineage>
        <taxon>Bacteria</taxon>
        <taxon>Bacillati</taxon>
        <taxon>Bacillota</taxon>
        <taxon>Bacilli</taxon>
        <taxon>Bacillales</taxon>
        <taxon>Bacillaceae</taxon>
        <taxon>Lederbergia</taxon>
    </lineage>
</organism>
<dbReference type="InterPro" id="IPR034829">
    <property type="entry name" value="DnaD-like_sf"/>
</dbReference>
<evidence type="ECO:0000256" key="1">
    <source>
        <dbReference type="ARBA" id="ARBA00093462"/>
    </source>
</evidence>
<accession>A0A942TDG9</accession>
<proteinExistence type="inferred from homology"/>
<dbReference type="InterPro" id="IPR036388">
    <property type="entry name" value="WH-like_DNA-bd_sf"/>
</dbReference>
<dbReference type="InterPro" id="IPR036390">
    <property type="entry name" value="WH_DNA-bd_sf"/>
</dbReference>
<dbReference type="Gene3D" id="1.10.10.630">
    <property type="entry name" value="DnaD domain-like"/>
    <property type="match status" value="1"/>
</dbReference>
<name>A0A942TDG9_9BACI</name>
<dbReference type="InterPro" id="IPR053843">
    <property type="entry name" value="DnaD_N"/>
</dbReference>
<reference evidence="4 5" key="1">
    <citation type="submission" date="2021-05" db="EMBL/GenBank/DDBJ databases">
        <title>Novel Bacillus species.</title>
        <authorList>
            <person name="Liu G."/>
        </authorList>
    </citation>
    <scope>NUCLEOTIDE SEQUENCE [LARGE SCALE GENOMIC DNA]</scope>
    <source>
        <strain evidence="5">FJAT-49780</strain>
    </source>
</reference>
<dbReference type="Pfam" id="PF21984">
    <property type="entry name" value="DnaD_N"/>
    <property type="match status" value="1"/>
</dbReference>
<feature type="domain" description="DnaD N-terminal" evidence="3">
    <location>
        <begin position="17"/>
        <end position="116"/>
    </location>
</feature>
<dbReference type="Pfam" id="PF07261">
    <property type="entry name" value="DnaB_2"/>
    <property type="match status" value="1"/>
</dbReference>
<comment type="caution">
    <text evidence="4">The sequence shown here is derived from an EMBL/GenBank/DDBJ whole genome shotgun (WGS) entry which is preliminary data.</text>
</comment>
<evidence type="ECO:0000259" key="2">
    <source>
        <dbReference type="Pfam" id="PF07261"/>
    </source>
</evidence>
<dbReference type="InterPro" id="IPR053162">
    <property type="entry name" value="DnaD"/>
</dbReference>
<dbReference type="NCBIfam" id="TIGR01446">
    <property type="entry name" value="DnaD_dom"/>
    <property type="match status" value="1"/>
</dbReference>
<dbReference type="AlphaFoldDB" id="A0A942TDG9"/>
<feature type="domain" description="DnaB/C C-terminal" evidence="2">
    <location>
        <begin position="131"/>
        <end position="202"/>
    </location>
</feature>
<protein>
    <submittedName>
        <fullName evidence="4">DnaD domain-containing protein</fullName>
    </submittedName>
</protein>
<dbReference type="SUPFAM" id="SSF46785">
    <property type="entry name" value="Winged helix' DNA-binding domain"/>
    <property type="match status" value="1"/>
</dbReference>
<dbReference type="Proteomes" id="UP000681414">
    <property type="component" value="Unassembled WGS sequence"/>
</dbReference>
<dbReference type="PANTHER" id="PTHR37293">
    <property type="entry name" value="PHAGE REPLICATION PROTEIN-RELATED"/>
    <property type="match status" value="1"/>
</dbReference>
<dbReference type="RefSeq" id="WP_213123650.1">
    <property type="nucleotide sequence ID" value="NZ_JAGYPG010000001.1"/>
</dbReference>
<dbReference type="InterPro" id="IPR006343">
    <property type="entry name" value="DnaB/C_C"/>
</dbReference>